<evidence type="ECO:0000256" key="5">
    <source>
        <dbReference type="ARBA" id="ARBA00022692"/>
    </source>
</evidence>
<dbReference type="FunFam" id="1.10.630.10:FF:000097">
    <property type="entry name" value="Cytochrome P-450 19"/>
    <property type="match status" value="1"/>
</dbReference>
<dbReference type="Pfam" id="PF00067">
    <property type="entry name" value="p450"/>
    <property type="match status" value="1"/>
</dbReference>
<keyword evidence="5 13" id="KW-0812">Transmembrane</keyword>
<evidence type="ECO:0000256" key="10">
    <source>
        <dbReference type="ARBA" id="ARBA00023136"/>
    </source>
</evidence>
<dbReference type="InterPro" id="IPR036396">
    <property type="entry name" value="Cyt_P450_sf"/>
</dbReference>
<evidence type="ECO:0000256" key="7">
    <source>
        <dbReference type="ARBA" id="ARBA00022989"/>
    </source>
</evidence>
<evidence type="ECO:0000256" key="3">
    <source>
        <dbReference type="ARBA" id="ARBA00010617"/>
    </source>
</evidence>
<comment type="caution">
    <text evidence="14">The sequence shown here is derived from an EMBL/GenBank/DDBJ whole genome shotgun (WGS) entry which is preliminary data.</text>
</comment>
<sequence length="517" mass="58212">MDRGVLDQLQLSSSWIWFVITIVVTGMTVAAMGTITKRRLKLPPGPPAWPVVGCLPFLALGQPPEVMFANLGEKYGELMLLWMGSRPYVVVSSARMAMEFLKTHDQEFANRPVSVVRDYISFKGNSIISMPASNPLYQRLRRMFVMELLSPKKIAASKGLRKDQMLKMLQGIREELDASHRVDFRMAVSSLGLNLSMCMIFGRHCGGKVVPKEIETLALTFIKAVKVVAKINISDLLPSIRWLDLQGIEVELRDVEVQLRKSITDLIELKRLEMSRWSPEEIENDANERDIMSKILSLEGEDRLNDDQQMAVVFALLIAGSDSISRGLGKAIEELLKQPLLHKRALDELDEVVGRDRLVEESDMPNLPLIQNIVKETLRIHPPAPLLIPHGNFEPCEVAGYHIPAKSSVLINLYALSRDPSFWERPLEFSPDRFIGSNLTVQGSDFHYIPFGYGKRGCPGLNLGMTTLNYGLALCLQCINWRLPAGAKLSETYVAWKDSPDMFLDGELRVDPRLFNK</sequence>
<evidence type="ECO:0000256" key="9">
    <source>
        <dbReference type="ARBA" id="ARBA00023004"/>
    </source>
</evidence>
<keyword evidence="10 13" id="KW-0472">Membrane</keyword>
<dbReference type="GO" id="GO:0020037">
    <property type="term" value="F:heme binding"/>
    <property type="evidence" value="ECO:0007669"/>
    <property type="project" value="InterPro"/>
</dbReference>
<comment type="subcellular location">
    <subcellularLocation>
        <location evidence="2">Membrane</location>
        <topology evidence="2">Single-pass membrane protein</topology>
    </subcellularLocation>
</comment>
<dbReference type="EMBL" id="CM026433">
    <property type="protein sequence ID" value="KAG0555266.1"/>
    <property type="molecule type" value="Genomic_DNA"/>
</dbReference>
<keyword evidence="8 12" id="KW-0560">Oxidoreductase</keyword>
<dbReference type="InterPro" id="IPR001128">
    <property type="entry name" value="Cyt_P450"/>
</dbReference>
<dbReference type="GO" id="GO:0004497">
    <property type="term" value="F:monooxygenase activity"/>
    <property type="evidence" value="ECO:0007669"/>
    <property type="project" value="UniProtKB-KW"/>
</dbReference>
<keyword evidence="15" id="KW-1185">Reference proteome</keyword>
<feature type="transmembrane region" description="Helical" evidence="13">
    <location>
        <begin position="15"/>
        <end position="35"/>
    </location>
</feature>
<dbReference type="GO" id="GO:0005506">
    <property type="term" value="F:iron ion binding"/>
    <property type="evidence" value="ECO:0007669"/>
    <property type="project" value="InterPro"/>
</dbReference>
<evidence type="ECO:0000256" key="4">
    <source>
        <dbReference type="ARBA" id="ARBA00022617"/>
    </source>
</evidence>
<reference evidence="14" key="1">
    <citation type="submission" date="2020-06" db="EMBL/GenBank/DDBJ databases">
        <title>WGS assembly of Ceratodon purpureus strain R40.</title>
        <authorList>
            <person name="Carey S.B."/>
            <person name="Jenkins J."/>
            <person name="Shu S."/>
            <person name="Lovell J.T."/>
            <person name="Sreedasyam A."/>
            <person name="Maumus F."/>
            <person name="Tiley G.P."/>
            <person name="Fernandez-Pozo N."/>
            <person name="Barry K."/>
            <person name="Chen C."/>
            <person name="Wang M."/>
            <person name="Lipzen A."/>
            <person name="Daum C."/>
            <person name="Saski C.A."/>
            <person name="Payton A.C."/>
            <person name="Mcbreen J.C."/>
            <person name="Conrad R.E."/>
            <person name="Kollar L.M."/>
            <person name="Olsson S."/>
            <person name="Huttunen S."/>
            <person name="Landis J.B."/>
            <person name="Wickett N.J."/>
            <person name="Johnson M.G."/>
            <person name="Rensing S.A."/>
            <person name="Grimwood J."/>
            <person name="Schmutz J."/>
            <person name="Mcdaniel S.F."/>
        </authorList>
    </citation>
    <scope>NUCLEOTIDE SEQUENCE</scope>
    <source>
        <strain evidence="14">R40</strain>
    </source>
</reference>
<dbReference type="PRINTS" id="PR00385">
    <property type="entry name" value="P450"/>
</dbReference>
<evidence type="ECO:0000256" key="6">
    <source>
        <dbReference type="ARBA" id="ARBA00022723"/>
    </source>
</evidence>
<dbReference type="AlphaFoldDB" id="A0A8T0G7G9"/>
<evidence type="ECO:0008006" key="16">
    <source>
        <dbReference type="Google" id="ProtNLM"/>
    </source>
</evidence>
<keyword evidence="6 11" id="KW-0479">Metal-binding</keyword>
<evidence type="ECO:0000256" key="8">
    <source>
        <dbReference type="ARBA" id="ARBA00023002"/>
    </source>
</evidence>
<name>A0A8T0G7G9_CERPU</name>
<dbReference type="PRINTS" id="PR00463">
    <property type="entry name" value="EP450I"/>
</dbReference>
<dbReference type="Proteomes" id="UP000822688">
    <property type="component" value="Chromosome 12"/>
</dbReference>
<evidence type="ECO:0000256" key="11">
    <source>
        <dbReference type="PIRSR" id="PIRSR602401-1"/>
    </source>
</evidence>
<dbReference type="PANTHER" id="PTHR47944">
    <property type="entry name" value="CYTOCHROME P450 98A9"/>
    <property type="match status" value="1"/>
</dbReference>
<dbReference type="CDD" id="cd20618">
    <property type="entry name" value="CYP71_clan"/>
    <property type="match status" value="1"/>
</dbReference>
<evidence type="ECO:0000256" key="12">
    <source>
        <dbReference type="RuleBase" id="RU000461"/>
    </source>
</evidence>
<keyword evidence="9 11" id="KW-0408">Iron</keyword>
<dbReference type="SUPFAM" id="SSF48264">
    <property type="entry name" value="Cytochrome P450"/>
    <property type="match status" value="1"/>
</dbReference>
<dbReference type="GO" id="GO:0016020">
    <property type="term" value="C:membrane"/>
    <property type="evidence" value="ECO:0007669"/>
    <property type="project" value="UniProtKB-SubCell"/>
</dbReference>
<protein>
    <recommendedName>
        <fullName evidence="16">Cytochrome P450</fullName>
    </recommendedName>
</protein>
<dbReference type="Gene3D" id="1.10.630.10">
    <property type="entry name" value="Cytochrome P450"/>
    <property type="match status" value="1"/>
</dbReference>
<proteinExistence type="inferred from homology"/>
<dbReference type="PANTHER" id="PTHR47944:SF16">
    <property type="entry name" value="CYTOCHROME P450 FAMILY 1 SUBFAMILY A POLYPEPTIDE 1"/>
    <property type="match status" value="1"/>
</dbReference>
<evidence type="ECO:0000313" key="15">
    <source>
        <dbReference type="Proteomes" id="UP000822688"/>
    </source>
</evidence>
<evidence type="ECO:0000256" key="13">
    <source>
        <dbReference type="SAM" id="Phobius"/>
    </source>
</evidence>
<feature type="binding site" description="axial binding residue" evidence="11">
    <location>
        <position position="458"/>
    </location>
    <ligand>
        <name>heme</name>
        <dbReference type="ChEBI" id="CHEBI:30413"/>
    </ligand>
    <ligandPart>
        <name>Fe</name>
        <dbReference type="ChEBI" id="CHEBI:18248"/>
    </ligandPart>
</feature>
<keyword evidence="7 13" id="KW-1133">Transmembrane helix</keyword>
<keyword evidence="4 11" id="KW-0349">Heme</keyword>
<dbReference type="GO" id="GO:0016705">
    <property type="term" value="F:oxidoreductase activity, acting on paired donors, with incorporation or reduction of molecular oxygen"/>
    <property type="evidence" value="ECO:0007669"/>
    <property type="project" value="InterPro"/>
</dbReference>
<gene>
    <name evidence="14" type="ORF">KC19_12G157100</name>
</gene>
<evidence type="ECO:0000313" key="14">
    <source>
        <dbReference type="EMBL" id="KAG0555266.1"/>
    </source>
</evidence>
<dbReference type="PROSITE" id="PS00086">
    <property type="entry name" value="CYTOCHROME_P450"/>
    <property type="match status" value="1"/>
</dbReference>
<dbReference type="InterPro" id="IPR002401">
    <property type="entry name" value="Cyt_P450_E_grp-I"/>
</dbReference>
<evidence type="ECO:0000256" key="2">
    <source>
        <dbReference type="ARBA" id="ARBA00004167"/>
    </source>
</evidence>
<comment type="similarity">
    <text evidence="3 12">Belongs to the cytochrome P450 family.</text>
</comment>
<dbReference type="InterPro" id="IPR017972">
    <property type="entry name" value="Cyt_P450_CS"/>
</dbReference>
<comment type="cofactor">
    <cofactor evidence="1 11">
        <name>heme</name>
        <dbReference type="ChEBI" id="CHEBI:30413"/>
    </cofactor>
</comment>
<organism evidence="14 15">
    <name type="scientific">Ceratodon purpureus</name>
    <name type="common">Fire moss</name>
    <name type="synonym">Dicranum purpureum</name>
    <dbReference type="NCBI Taxonomy" id="3225"/>
    <lineage>
        <taxon>Eukaryota</taxon>
        <taxon>Viridiplantae</taxon>
        <taxon>Streptophyta</taxon>
        <taxon>Embryophyta</taxon>
        <taxon>Bryophyta</taxon>
        <taxon>Bryophytina</taxon>
        <taxon>Bryopsida</taxon>
        <taxon>Dicranidae</taxon>
        <taxon>Pseudoditrichales</taxon>
        <taxon>Ditrichaceae</taxon>
        <taxon>Ceratodon</taxon>
    </lineage>
</organism>
<keyword evidence="12" id="KW-0503">Monooxygenase</keyword>
<evidence type="ECO:0000256" key="1">
    <source>
        <dbReference type="ARBA" id="ARBA00001971"/>
    </source>
</evidence>
<accession>A0A8T0G7G9</accession>